<dbReference type="AlphaFoldDB" id="A0A066V1Q6"/>
<keyword evidence="4" id="KW-0460">Magnesium</keyword>
<dbReference type="InterPro" id="IPR038084">
    <property type="entry name" value="PduO/GlcC-like_sf"/>
</dbReference>
<protein>
    <recommendedName>
        <fullName evidence="7">HAD-like protein</fullName>
    </recommendedName>
</protein>
<dbReference type="PANTHER" id="PTHR20889">
    <property type="entry name" value="PHOSPHATASE, ORPHAN 1, 2"/>
    <property type="match status" value="1"/>
</dbReference>
<evidence type="ECO:0000313" key="5">
    <source>
        <dbReference type="EMBL" id="KDN35647.1"/>
    </source>
</evidence>
<dbReference type="SUPFAM" id="SSF56784">
    <property type="entry name" value="HAD-like"/>
    <property type="match status" value="1"/>
</dbReference>
<organism evidence="5 6">
    <name type="scientific">Tilletiaria anomala (strain ATCC 24038 / CBS 436.72 / UBC 951)</name>
    <dbReference type="NCBI Taxonomy" id="1037660"/>
    <lineage>
        <taxon>Eukaryota</taxon>
        <taxon>Fungi</taxon>
        <taxon>Dikarya</taxon>
        <taxon>Basidiomycota</taxon>
        <taxon>Ustilaginomycotina</taxon>
        <taxon>Exobasidiomycetes</taxon>
        <taxon>Georgefischeriales</taxon>
        <taxon>Tilletiariaceae</taxon>
        <taxon>Tilletiaria</taxon>
    </lineage>
</organism>
<dbReference type="InterPro" id="IPR036412">
    <property type="entry name" value="HAD-like_sf"/>
</dbReference>
<dbReference type="GO" id="GO:0016791">
    <property type="term" value="F:phosphatase activity"/>
    <property type="evidence" value="ECO:0007669"/>
    <property type="project" value="InterPro"/>
</dbReference>
<dbReference type="GeneID" id="25262736"/>
<dbReference type="GO" id="GO:0046872">
    <property type="term" value="F:metal ion binding"/>
    <property type="evidence" value="ECO:0007669"/>
    <property type="project" value="UniProtKB-KW"/>
</dbReference>
<dbReference type="STRING" id="1037660.A0A066V1Q6"/>
<accession>A0A066V1Q6</accession>
<keyword evidence="3" id="KW-0378">Hydrolase</keyword>
<proteinExistence type="predicted"/>
<evidence type="ECO:0000256" key="2">
    <source>
        <dbReference type="ARBA" id="ARBA00022723"/>
    </source>
</evidence>
<gene>
    <name evidence="5" type="ORF">K437DRAFT_230141</name>
</gene>
<dbReference type="InParanoid" id="A0A066V1Q6"/>
<dbReference type="SUPFAM" id="SSF143744">
    <property type="entry name" value="GlcG-like"/>
    <property type="match status" value="1"/>
</dbReference>
<dbReference type="Pfam" id="PF06888">
    <property type="entry name" value="Put_Phosphatase"/>
    <property type="match status" value="1"/>
</dbReference>
<evidence type="ECO:0000313" key="6">
    <source>
        <dbReference type="Proteomes" id="UP000027361"/>
    </source>
</evidence>
<dbReference type="EMBL" id="JMSN01000201">
    <property type="protein sequence ID" value="KDN35647.1"/>
    <property type="molecule type" value="Genomic_DNA"/>
</dbReference>
<dbReference type="OMA" id="FHSHECQ"/>
<dbReference type="Gene3D" id="3.40.50.1000">
    <property type="entry name" value="HAD superfamily/HAD-like"/>
    <property type="match status" value="1"/>
</dbReference>
<dbReference type="NCBIfam" id="TIGR01488">
    <property type="entry name" value="HAD-SF-IB"/>
    <property type="match status" value="1"/>
</dbReference>
<evidence type="ECO:0000256" key="3">
    <source>
        <dbReference type="ARBA" id="ARBA00022801"/>
    </source>
</evidence>
<dbReference type="HOGENOM" id="CLU_068983_1_0_1"/>
<evidence type="ECO:0000256" key="4">
    <source>
        <dbReference type="ARBA" id="ARBA00022842"/>
    </source>
</evidence>
<keyword evidence="2" id="KW-0479">Metal-binding</keyword>
<dbReference type="PANTHER" id="PTHR20889:SF12">
    <property type="entry name" value="LP01149P"/>
    <property type="match status" value="1"/>
</dbReference>
<evidence type="ECO:0008006" key="7">
    <source>
        <dbReference type="Google" id="ProtNLM"/>
    </source>
</evidence>
<dbReference type="InterPro" id="IPR006384">
    <property type="entry name" value="HAD_hydro_PyrdxlP_Pase-like"/>
</dbReference>
<dbReference type="InterPro" id="IPR005624">
    <property type="entry name" value="PduO/GlcC-like"/>
</dbReference>
<keyword evidence="6" id="KW-1185">Reference proteome</keyword>
<comment type="cofactor">
    <cofactor evidence="1">
        <name>Mg(2+)</name>
        <dbReference type="ChEBI" id="CHEBI:18420"/>
    </cofactor>
</comment>
<dbReference type="RefSeq" id="XP_013239838.1">
    <property type="nucleotide sequence ID" value="XM_013384384.1"/>
</dbReference>
<sequence>MPLDGGLDTKEYAAHGGAVPIHVAGNGSGPVAVAVVSGLKQEEDHRLVVDALRKVIAKQQLAAPRTAGRLSLVKKQLIVFDFDWSLADQDTDRWVHEALAPHLRRRMKSLKPHMQFTDLCAMMLRELHAEGKTPEQIKDAMRALPFHPGMVRGVKALKASKLVDTTFFLLSNSNTVYIDTILTEQGLQPPTGPQIFTEIVTNPARFLPSGLLELKRRVPAPGEPGSREHGCAVGCSANMCKGEELDAFIARHGGRQAFERIIYVGDGGNDFCPVLRLGAQDVAFVRLHRGLQKRILSEGGIQAAIRWWAGAWEMEGLLGELHGVDPTAEPAGRQEH</sequence>
<dbReference type="OrthoDB" id="10267182at2759"/>
<reference evidence="5 6" key="1">
    <citation type="submission" date="2014-05" db="EMBL/GenBank/DDBJ databases">
        <title>Draft genome sequence of a rare smut relative, Tilletiaria anomala UBC 951.</title>
        <authorList>
            <consortium name="DOE Joint Genome Institute"/>
            <person name="Toome M."/>
            <person name="Kuo A."/>
            <person name="Henrissat B."/>
            <person name="Lipzen A."/>
            <person name="Tritt A."/>
            <person name="Yoshinaga Y."/>
            <person name="Zane M."/>
            <person name="Barry K."/>
            <person name="Grigoriev I.V."/>
            <person name="Spatafora J.W."/>
            <person name="Aimea M.C."/>
        </authorList>
    </citation>
    <scope>NUCLEOTIDE SEQUENCE [LARGE SCALE GENOMIC DNA]</scope>
    <source>
        <strain evidence="5 6">UBC 951</strain>
    </source>
</reference>
<name>A0A066V1Q6_TILAU</name>
<dbReference type="InterPro" id="IPR016965">
    <property type="entry name" value="Pase_PHOSPHO-typ"/>
</dbReference>
<evidence type="ECO:0000256" key="1">
    <source>
        <dbReference type="ARBA" id="ARBA00001946"/>
    </source>
</evidence>
<dbReference type="Gene3D" id="3.30.450.150">
    <property type="entry name" value="Haem-degrading domain"/>
    <property type="match status" value="1"/>
</dbReference>
<dbReference type="NCBIfam" id="TIGR01489">
    <property type="entry name" value="DKMTPPase-SF"/>
    <property type="match status" value="1"/>
</dbReference>
<dbReference type="Pfam" id="PF03928">
    <property type="entry name" value="HbpS-like"/>
    <property type="match status" value="1"/>
</dbReference>
<comment type="caution">
    <text evidence="5">The sequence shown here is derived from an EMBL/GenBank/DDBJ whole genome shotgun (WGS) entry which is preliminary data.</text>
</comment>
<dbReference type="Proteomes" id="UP000027361">
    <property type="component" value="Unassembled WGS sequence"/>
</dbReference>
<dbReference type="InterPro" id="IPR023214">
    <property type="entry name" value="HAD_sf"/>
</dbReference>